<gene>
    <name evidence="4" type="ORF">ACFQ4H_15385</name>
</gene>
<comment type="caution">
    <text evidence="4">The sequence shown here is derived from an EMBL/GenBank/DDBJ whole genome shotgun (WGS) entry which is preliminary data.</text>
</comment>
<dbReference type="EMBL" id="JBHTMP010000021">
    <property type="protein sequence ID" value="MFD1322479.1"/>
    <property type="molecule type" value="Genomic_DNA"/>
</dbReference>
<dbReference type="RefSeq" id="WP_377571559.1">
    <property type="nucleotide sequence ID" value="NZ_JBHTMP010000021.1"/>
</dbReference>
<accession>A0ABW3YDF9</accession>
<evidence type="ECO:0000256" key="2">
    <source>
        <dbReference type="SAM" id="SignalP"/>
    </source>
</evidence>
<dbReference type="Pfam" id="PF01345">
    <property type="entry name" value="DUF11"/>
    <property type="match status" value="1"/>
</dbReference>
<keyword evidence="1" id="KW-1133">Transmembrane helix</keyword>
<keyword evidence="1" id="KW-0812">Transmembrane</keyword>
<feature type="signal peptide" evidence="2">
    <location>
        <begin position="1"/>
        <end position="30"/>
    </location>
</feature>
<feature type="domain" description="DUF11" evidence="3">
    <location>
        <begin position="48"/>
        <end position="158"/>
    </location>
</feature>
<evidence type="ECO:0000256" key="1">
    <source>
        <dbReference type="SAM" id="Phobius"/>
    </source>
</evidence>
<dbReference type="InterPro" id="IPR001434">
    <property type="entry name" value="OmcB-like_DUF11"/>
</dbReference>
<keyword evidence="1" id="KW-0472">Membrane</keyword>
<keyword evidence="2" id="KW-0732">Signal</keyword>
<evidence type="ECO:0000259" key="3">
    <source>
        <dbReference type="Pfam" id="PF01345"/>
    </source>
</evidence>
<sequence>MNNRVLRAGAGGGMATALVALGLLAAPASATPTASADLNLFVAGNTVVKNAAIKQFRVRLSNAGPDAAQGIRVTIDASKIKQDVLAFGLPAGPDCVADGPTRVTCGLGELADGGNLTDFPALFATTPKKQGDAGSFKVTVTSATTDPDTSNNSQTVQVQAAPAGYDLAAVAYDVHADPVARTPIAPGGTGELDWALYNQGSRAVRGIRFEIALPYWVTFAEKRTGCTYDDENNTAVCTRPNRTVRPGEVLQLAKPIKVKVAANAPGPMTLTGGRVVGYGLGDLAEEAENRTAAEDDTTVRKADAKVRKRLESDPSDNVASFSVFAAASSIDLAITSTPAEGAVGETVEVGFTMDNNGPATGSPFVTVKAPSGTLALRPATGEYPTCRTASGSIEFVEAPELRCSFESEFRPGTQFKFSLRFRVVSAPVGSNGSIAVGNGLPSPESKPENNTAAISITLSDGGEGGGLPVTGVQAGLIGGVGVAVVAAGGVMFLMARRRRVVLVTPADERSTD</sequence>
<reference evidence="5" key="1">
    <citation type="journal article" date="2019" name="Int. J. Syst. Evol. Microbiol.">
        <title>The Global Catalogue of Microorganisms (GCM) 10K type strain sequencing project: providing services to taxonomists for standard genome sequencing and annotation.</title>
        <authorList>
            <consortium name="The Broad Institute Genomics Platform"/>
            <consortium name="The Broad Institute Genome Sequencing Center for Infectious Disease"/>
            <person name="Wu L."/>
            <person name="Ma J."/>
        </authorList>
    </citation>
    <scope>NUCLEOTIDE SEQUENCE [LARGE SCALE GENOMIC DNA]</scope>
    <source>
        <strain evidence="5">JCM 31037</strain>
    </source>
</reference>
<evidence type="ECO:0000313" key="5">
    <source>
        <dbReference type="Proteomes" id="UP001597260"/>
    </source>
</evidence>
<proteinExistence type="predicted"/>
<evidence type="ECO:0000313" key="4">
    <source>
        <dbReference type="EMBL" id="MFD1322479.1"/>
    </source>
</evidence>
<dbReference type="Proteomes" id="UP001597260">
    <property type="component" value="Unassembled WGS sequence"/>
</dbReference>
<feature type="chain" id="PRO_5046125935" description="DUF11 domain-containing protein" evidence="2">
    <location>
        <begin position="31"/>
        <end position="512"/>
    </location>
</feature>
<organism evidence="4 5">
    <name type="scientific">Micromonospora sonneratiae</name>
    <dbReference type="NCBI Taxonomy" id="1184706"/>
    <lineage>
        <taxon>Bacteria</taxon>
        <taxon>Bacillati</taxon>
        <taxon>Actinomycetota</taxon>
        <taxon>Actinomycetes</taxon>
        <taxon>Micromonosporales</taxon>
        <taxon>Micromonosporaceae</taxon>
        <taxon>Micromonospora</taxon>
    </lineage>
</organism>
<name>A0ABW3YDF9_9ACTN</name>
<keyword evidence="5" id="KW-1185">Reference proteome</keyword>
<feature type="transmembrane region" description="Helical" evidence="1">
    <location>
        <begin position="476"/>
        <end position="495"/>
    </location>
</feature>
<protein>
    <recommendedName>
        <fullName evidence="3">DUF11 domain-containing protein</fullName>
    </recommendedName>
</protein>